<protein>
    <submittedName>
        <fullName evidence="6">60S ribosomal protein L15</fullName>
    </submittedName>
</protein>
<dbReference type="HAMAP" id="MF_01341">
    <property type="entry name" value="Ribosomal_uL15"/>
    <property type="match status" value="1"/>
</dbReference>
<comment type="caution">
    <text evidence="6">The sequence shown here is derived from an EMBL/GenBank/DDBJ whole genome shotgun (WGS) entry which is preliminary data.</text>
</comment>
<keyword evidence="7" id="KW-1185">Reference proteome</keyword>
<evidence type="ECO:0000256" key="4">
    <source>
        <dbReference type="SAM" id="MobiDB-lite"/>
    </source>
</evidence>
<dbReference type="PANTHER" id="PTHR12934">
    <property type="entry name" value="50S RIBOSOMAL PROTEIN L15"/>
    <property type="match status" value="1"/>
</dbReference>
<dbReference type="InterPro" id="IPR030878">
    <property type="entry name" value="Ribosomal_uL15"/>
</dbReference>
<dbReference type="Proteomes" id="UP001190700">
    <property type="component" value="Unassembled WGS sequence"/>
</dbReference>
<dbReference type="InterPro" id="IPR021131">
    <property type="entry name" value="Ribosomal_uL15/eL18"/>
</dbReference>
<keyword evidence="3" id="KW-0687">Ribonucleoprotein</keyword>
<dbReference type="GO" id="GO:0022625">
    <property type="term" value="C:cytosolic large ribosomal subunit"/>
    <property type="evidence" value="ECO:0007669"/>
    <property type="project" value="TreeGrafter"/>
</dbReference>
<dbReference type="PANTHER" id="PTHR12934:SF11">
    <property type="entry name" value="LARGE RIBOSOMAL SUBUNIT PROTEIN UL15M"/>
    <property type="match status" value="1"/>
</dbReference>
<evidence type="ECO:0000313" key="6">
    <source>
        <dbReference type="EMBL" id="KAK3253777.1"/>
    </source>
</evidence>
<dbReference type="AlphaFoldDB" id="A0AAE0F737"/>
<organism evidence="6 7">
    <name type="scientific">Cymbomonas tetramitiformis</name>
    <dbReference type="NCBI Taxonomy" id="36881"/>
    <lineage>
        <taxon>Eukaryota</taxon>
        <taxon>Viridiplantae</taxon>
        <taxon>Chlorophyta</taxon>
        <taxon>Pyramimonadophyceae</taxon>
        <taxon>Pyramimonadales</taxon>
        <taxon>Pyramimonadaceae</taxon>
        <taxon>Cymbomonas</taxon>
    </lineage>
</organism>
<keyword evidence="2 6" id="KW-0689">Ribosomal protein</keyword>
<feature type="domain" description="Large ribosomal subunit protein uL15/eL18" evidence="5">
    <location>
        <begin position="140"/>
        <end position="213"/>
    </location>
</feature>
<comment type="similarity">
    <text evidence="1">Belongs to the universal ribosomal protein uL15 family.</text>
</comment>
<evidence type="ECO:0000256" key="2">
    <source>
        <dbReference type="ARBA" id="ARBA00022980"/>
    </source>
</evidence>
<accession>A0AAE0F737</accession>
<evidence type="ECO:0000259" key="5">
    <source>
        <dbReference type="Pfam" id="PF00828"/>
    </source>
</evidence>
<dbReference type="NCBIfam" id="TIGR01071">
    <property type="entry name" value="rplO_bact"/>
    <property type="match status" value="1"/>
</dbReference>
<feature type="compositionally biased region" description="Basic residues" evidence="4">
    <location>
        <begin position="73"/>
        <end position="82"/>
    </location>
</feature>
<dbReference type="SUPFAM" id="SSF52080">
    <property type="entry name" value="Ribosomal proteins L15p and L18e"/>
    <property type="match status" value="1"/>
</dbReference>
<feature type="region of interest" description="Disordered" evidence="4">
    <location>
        <begin position="66"/>
        <end position="116"/>
    </location>
</feature>
<dbReference type="Pfam" id="PF00828">
    <property type="entry name" value="Ribosomal_L27A"/>
    <property type="match status" value="1"/>
</dbReference>
<proteinExistence type="inferred from homology"/>
<evidence type="ECO:0000313" key="7">
    <source>
        <dbReference type="Proteomes" id="UP001190700"/>
    </source>
</evidence>
<reference evidence="6 7" key="1">
    <citation type="journal article" date="2015" name="Genome Biol. Evol.">
        <title>Comparative Genomics of a Bacterivorous Green Alga Reveals Evolutionary Causalities and Consequences of Phago-Mixotrophic Mode of Nutrition.</title>
        <authorList>
            <person name="Burns J.A."/>
            <person name="Paasch A."/>
            <person name="Narechania A."/>
            <person name="Kim E."/>
        </authorList>
    </citation>
    <scope>NUCLEOTIDE SEQUENCE [LARGE SCALE GENOMIC DNA]</scope>
    <source>
        <strain evidence="6 7">PLY_AMNH</strain>
    </source>
</reference>
<dbReference type="EMBL" id="LGRX02024653">
    <property type="protein sequence ID" value="KAK3253777.1"/>
    <property type="molecule type" value="Genomic_DNA"/>
</dbReference>
<dbReference type="Gene3D" id="3.100.10.10">
    <property type="match status" value="1"/>
</dbReference>
<dbReference type="GO" id="GO:0003735">
    <property type="term" value="F:structural constituent of ribosome"/>
    <property type="evidence" value="ECO:0007669"/>
    <property type="project" value="InterPro"/>
</dbReference>
<evidence type="ECO:0000256" key="3">
    <source>
        <dbReference type="ARBA" id="ARBA00023274"/>
    </source>
</evidence>
<feature type="compositionally biased region" description="Gly residues" evidence="4">
    <location>
        <begin position="83"/>
        <end position="95"/>
    </location>
</feature>
<name>A0AAE0F737_9CHLO</name>
<evidence type="ECO:0000256" key="1">
    <source>
        <dbReference type="ARBA" id="ARBA00007320"/>
    </source>
</evidence>
<gene>
    <name evidence="6" type="ORF">CYMTET_36982</name>
</gene>
<dbReference type="GO" id="GO:0006412">
    <property type="term" value="P:translation"/>
    <property type="evidence" value="ECO:0007669"/>
    <property type="project" value="InterPro"/>
</dbReference>
<dbReference type="InterPro" id="IPR036227">
    <property type="entry name" value="Ribosomal_uL15/eL18_sf"/>
</dbReference>
<dbReference type="InterPro" id="IPR005749">
    <property type="entry name" value="Ribosomal_uL15_bac-type"/>
</dbReference>
<sequence length="236" mass="24723">MAAIVASKSSIMLCKSSGSTKVGSSSFLNGNMLKLSLNTTRPAAKRAGLTVVAEAATEERIRLNNLHPLPGSRRSKMRKGRGHAAGQGLTCGYGNRGQKSRSGKPTRPGFEGGQNPLYRATPKLKGICGGMAAGKSKYVTVNLKDLAEYGFAEGDEVSLEVLKAKRKLNPSGREAKLPLKVLGEGEGLNLKIKAAAFSGSALEKIEAAGGSVEYVALKEKWTRAAHEARVAAAAEA</sequence>